<dbReference type="AlphaFoldDB" id="A0A5C5XUU2"/>
<dbReference type="Proteomes" id="UP000318053">
    <property type="component" value="Unassembled WGS sequence"/>
</dbReference>
<reference evidence="1 2" key="1">
    <citation type="submission" date="2019-02" db="EMBL/GenBank/DDBJ databases">
        <title>Deep-cultivation of Planctomycetes and their phenomic and genomic characterization uncovers novel biology.</title>
        <authorList>
            <person name="Wiegand S."/>
            <person name="Jogler M."/>
            <person name="Boedeker C."/>
            <person name="Pinto D."/>
            <person name="Vollmers J."/>
            <person name="Rivas-Marin E."/>
            <person name="Kohn T."/>
            <person name="Peeters S.H."/>
            <person name="Heuer A."/>
            <person name="Rast P."/>
            <person name="Oberbeckmann S."/>
            <person name="Bunk B."/>
            <person name="Jeske O."/>
            <person name="Meyerdierks A."/>
            <person name="Storesund J.E."/>
            <person name="Kallscheuer N."/>
            <person name="Luecker S."/>
            <person name="Lage O.M."/>
            <person name="Pohl T."/>
            <person name="Merkel B.J."/>
            <person name="Hornburger P."/>
            <person name="Mueller R.-W."/>
            <person name="Bruemmer F."/>
            <person name="Labrenz M."/>
            <person name="Spormann A.M."/>
            <person name="Op Den Camp H."/>
            <person name="Overmann J."/>
            <person name="Amann R."/>
            <person name="Jetten M.S.M."/>
            <person name="Mascher T."/>
            <person name="Medema M.H."/>
            <person name="Devos D.P."/>
            <person name="Kaster A.-K."/>
            <person name="Ovreas L."/>
            <person name="Rohde M."/>
            <person name="Galperin M.Y."/>
            <person name="Jogler C."/>
        </authorList>
    </citation>
    <scope>NUCLEOTIDE SEQUENCE [LARGE SCALE GENOMIC DNA]</scope>
    <source>
        <strain evidence="1 2">CA85</strain>
    </source>
</reference>
<dbReference type="EMBL" id="SJPK01000006">
    <property type="protein sequence ID" value="TWT66163.1"/>
    <property type="molecule type" value="Genomic_DNA"/>
</dbReference>
<accession>A0A5C5XUU2</accession>
<organism evidence="1 2">
    <name type="scientific">Allorhodopirellula solitaria</name>
    <dbReference type="NCBI Taxonomy" id="2527987"/>
    <lineage>
        <taxon>Bacteria</taxon>
        <taxon>Pseudomonadati</taxon>
        <taxon>Planctomycetota</taxon>
        <taxon>Planctomycetia</taxon>
        <taxon>Pirellulales</taxon>
        <taxon>Pirellulaceae</taxon>
        <taxon>Allorhodopirellula</taxon>
    </lineage>
</organism>
<proteinExistence type="predicted"/>
<comment type="caution">
    <text evidence="1">The sequence shown here is derived from an EMBL/GenBank/DDBJ whole genome shotgun (WGS) entry which is preliminary data.</text>
</comment>
<sequence>MAAEATIYQLASATSAPRINLACLLQRAPFLSSVPYRQFLHSKKGESR</sequence>
<evidence type="ECO:0000313" key="1">
    <source>
        <dbReference type="EMBL" id="TWT66163.1"/>
    </source>
</evidence>
<evidence type="ECO:0000313" key="2">
    <source>
        <dbReference type="Proteomes" id="UP000318053"/>
    </source>
</evidence>
<gene>
    <name evidence="1" type="ORF">CA85_30270</name>
</gene>
<name>A0A5C5XUU2_9BACT</name>
<keyword evidence="2" id="KW-1185">Reference proteome</keyword>
<protein>
    <submittedName>
        <fullName evidence="1">Uncharacterized protein</fullName>
    </submittedName>
</protein>